<keyword evidence="1" id="KW-0812">Transmembrane</keyword>
<proteinExistence type="predicted"/>
<evidence type="ECO:0000256" key="1">
    <source>
        <dbReference type="SAM" id="Phobius"/>
    </source>
</evidence>
<dbReference type="Proteomes" id="UP001464555">
    <property type="component" value="Unassembled WGS sequence"/>
</dbReference>
<protein>
    <submittedName>
        <fullName evidence="2">Uncharacterized protein</fullName>
    </submittedName>
</protein>
<gene>
    <name evidence="2" type="ORF">AAEO56_14865</name>
</gene>
<dbReference type="EMBL" id="JBBYHR010000009">
    <property type="protein sequence ID" value="MEL1245554.1"/>
    <property type="molecule type" value="Genomic_DNA"/>
</dbReference>
<comment type="caution">
    <text evidence="2">The sequence shown here is derived from an EMBL/GenBank/DDBJ whole genome shotgun (WGS) entry which is preliminary data.</text>
</comment>
<organism evidence="2 3">
    <name type="scientific">Flavobacterium arundinis</name>
    <dbReference type="NCBI Taxonomy" id="3139143"/>
    <lineage>
        <taxon>Bacteria</taxon>
        <taxon>Pseudomonadati</taxon>
        <taxon>Bacteroidota</taxon>
        <taxon>Flavobacteriia</taxon>
        <taxon>Flavobacteriales</taxon>
        <taxon>Flavobacteriaceae</taxon>
        <taxon>Flavobacterium</taxon>
    </lineage>
</organism>
<keyword evidence="1" id="KW-1133">Transmembrane helix</keyword>
<keyword evidence="1" id="KW-0472">Membrane</keyword>
<feature type="transmembrane region" description="Helical" evidence="1">
    <location>
        <begin position="26"/>
        <end position="45"/>
    </location>
</feature>
<reference evidence="2 3" key="1">
    <citation type="submission" date="2024-04" db="EMBL/GenBank/DDBJ databases">
        <title>Flavobacterium sp. DGU11 16S ribosomal RNA gene Genome sequencing and assembly.</title>
        <authorList>
            <person name="Park S."/>
        </authorList>
    </citation>
    <scope>NUCLEOTIDE SEQUENCE [LARGE SCALE GENOMIC DNA]</scope>
    <source>
        <strain evidence="2 3">DGU11</strain>
    </source>
</reference>
<evidence type="ECO:0000313" key="3">
    <source>
        <dbReference type="Proteomes" id="UP001464555"/>
    </source>
</evidence>
<name>A0ABU9HZG0_9FLAO</name>
<keyword evidence="3" id="KW-1185">Reference proteome</keyword>
<dbReference type="RefSeq" id="WP_341697852.1">
    <property type="nucleotide sequence ID" value="NZ_JBBYHR010000009.1"/>
</dbReference>
<evidence type="ECO:0000313" key="2">
    <source>
        <dbReference type="EMBL" id="MEL1245554.1"/>
    </source>
</evidence>
<accession>A0ABU9HZG0</accession>
<sequence>MFISQRLIKISIENKNHYICEMRHKLLSYFVCLLTSTILLAHALVPHHHEQEHSIVGHHDHEADGGLKGVFTTHCHSSDCFTSLVKHTTEQSQYKHVESAILANDIAFIQNSSFSKPKNYISCNYTPSSFHLLHIDFRGPPAFSV</sequence>